<accession>T0ZTP0</accession>
<keyword evidence="2 5" id="KW-0812">Transmembrane</keyword>
<dbReference type="Pfam" id="PF01061">
    <property type="entry name" value="ABC2_membrane"/>
    <property type="match status" value="1"/>
</dbReference>
<evidence type="ECO:0000313" key="7">
    <source>
        <dbReference type="EMBL" id="EQD32024.1"/>
    </source>
</evidence>
<evidence type="ECO:0000259" key="6">
    <source>
        <dbReference type="Pfam" id="PF01061"/>
    </source>
</evidence>
<comment type="caution">
    <text evidence="7">The sequence shown here is derived from an EMBL/GenBank/DDBJ whole genome shotgun (WGS) entry which is preliminary data.</text>
</comment>
<feature type="domain" description="ABC-2 type transporter transmembrane" evidence="6">
    <location>
        <begin position="1"/>
        <end position="189"/>
    </location>
</feature>
<reference evidence="7" key="2">
    <citation type="journal article" date="2014" name="ISME J.">
        <title>Microbial stratification in low pH oxic and suboxic macroscopic growths along an acid mine drainage.</title>
        <authorList>
            <person name="Mendez-Garcia C."/>
            <person name="Mesa V."/>
            <person name="Sprenger R.R."/>
            <person name="Richter M."/>
            <person name="Diez M.S."/>
            <person name="Solano J."/>
            <person name="Bargiela R."/>
            <person name="Golyshina O.V."/>
            <person name="Manteca A."/>
            <person name="Ramos J.L."/>
            <person name="Gallego J.R."/>
            <person name="Llorente I."/>
            <person name="Martins Dos Santos V.A."/>
            <person name="Jensen O.N."/>
            <person name="Pelaez A.I."/>
            <person name="Sanchez J."/>
            <person name="Ferrer M."/>
        </authorList>
    </citation>
    <scope>NUCLEOTIDE SEQUENCE</scope>
</reference>
<evidence type="ECO:0000256" key="3">
    <source>
        <dbReference type="ARBA" id="ARBA00022989"/>
    </source>
</evidence>
<evidence type="ECO:0000256" key="2">
    <source>
        <dbReference type="ARBA" id="ARBA00022692"/>
    </source>
</evidence>
<evidence type="ECO:0000256" key="1">
    <source>
        <dbReference type="ARBA" id="ARBA00004141"/>
    </source>
</evidence>
<name>T0ZTP0_9ZZZZ</name>
<dbReference type="GO" id="GO:0140359">
    <property type="term" value="F:ABC-type transporter activity"/>
    <property type="evidence" value="ECO:0007669"/>
    <property type="project" value="InterPro"/>
</dbReference>
<dbReference type="EMBL" id="AUZZ01009938">
    <property type="protein sequence ID" value="EQD32024.1"/>
    <property type="molecule type" value="Genomic_DNA"/>
</dbReference>
<feature type="transmembrane region" description="Helical" evidence="5">
    <location>
        <begin position="72"/>
        <end position="97"/>
    </location>
</feature>
<sequence>QPAFLIVILGTMFNQLIPSVGASGSYVAFLVPGMIASQMITGAVLAGRIFWLDRRWSMVEQLFSGPFERAEYLAALLGTALLFSLVGVGIMVLVALPLIGVPGLSPIEILVVLGTIALGSLFFGGLLIGIGSRIRSANLYFTIQSVLQYFLIFISTVYYPVTAETPTALRIIVYGNPLTYAANTVRDAFTHSFGPGDLVAGAVLSGLAVAAFGLAVLGFRRLELGPVQ</sequence>
<feature type="non-terminal residue" evidence="7">
    <location>
        <position position="1"/>
    </location>
</feature>
<feature type="transmembrane region" description="Helical" evidence="5">
    <location>
        <begin position="137"/>
        <end position="159"/>
    </location>
</feature>
<feature type="transmembrane region" description="Helical" evidence="5">
    <location>
        <begin position="26"/>
        <end position="51"/>
    </location>
</feature>
<dbReference type="InterPro" id="IPR000412">
    <property type="entry name" value="ABC_2_transport"/>
</dbReference>
<gene>
    <name evidence="7" type="ORF">B2A_13716</name>
</gene>
<dbReference type="AlphaFoldDB" id="T0ZTP0"/>
<organism evidence="7">
    <name type="scientific">mine drainage metagenome</name>
    <dbReference type="NCBI Taxonomy" id="410659"/>
    <lineage>
        <taxon>unclassified sequences</taxon>
        <taxon>metagenomes</taxon>
        <taxon>ecological metagenomes</taxon>
    </lineage>
</organism>
<evidence type="ECO:0000256" key="5">
    <source>
        <dbReference type="SAM" id="Phobius"/>
    </source>
</evidence>
<feature type="transmembrane region" description="Helical" evidence="5">
    <location>
        <begin position="198"/>
        <end position="219"/>
    </location>
</feature>
<evidence type="ECO:0000256" key="4">
    <source>
        <dbReference type="ARBA" id="ARBA00023136"/>
    </source>
</evidence>
<keyword evidence="3 5" id="KW-1133">Transmembrane helix</keyword>
<dbReference type="PANTHER" id="PTHR43229:SF2">
    <property type="entry name" value="NODULATION PROTEIN J"/>
    <property type="match status" value="1"/>
</dbReference>
<proteinExistence type="predicted"/>
<keyword evidence="4 5" id="KW-0472">Membrane</keyword>
<reference evidence="7" key="1">
    <citation type="submission" date="2013-08" db="EMBL/GenBank/DDBJ databases">
        <authorList>
            <person name="Mendez C."/>
            <person name="Richter M."/>
            <person name="Ferrer M."/>
            <person name="Sanchez J."/>
        </authorList>
    </citation>
    <scope>NUCLEOTIDE SEQUENCE</scope>
</reference>
<dbReference type="InterPro" id="IPR051784">
    <property type="entry name" value="Nod_factor_ABC_transporter"/>
</dbReference>
<dbReference type="GO" id="GO:0043190">
    <property type="term" value="C:ATP-binding cassette (ABC) transporter complex"/>
    <property type="evidence" value="ECO:0007669"/>
    <property type="project" value="InterPro"/>
</dbReference>
<comment type="subcellular location">
    <subcellularLocation>
        <location evidence="1">Membrane</location>
        <topology evidence="1">Multi-pass membrane protein</topology>
    </subcellularLocation>
</comment>
<dbReference type="PANTHER" id="PTHR43229">
    <property type="entry name" value="NODULATION PROTEIN J"/>
    <property type="match status" value="1"/>
</dbReference>
<dbReference type="InterPro" id="IPR013525">
    <property type="entry name" value="ABC2_TM"/>
</dbReference>
<dbReference type="PIRSF" id="PIRSF006648">
    <property type="entry name" value="DrrB"/>
    <property type="match status" value="1"/>
</dbReference>
<feature type="transmembrane region" description="Helical" evidence="5">
    <location>
        <begin position="109"/>
        <end position="130"/>
    </location>
</feature>
<protein>
    <submittedName>
        <fullName evidence="7">Membrane protein containing ABC-2 type transporter domain protein</fullName>
    </submittedName>
</protein>